<dbReference type="GO" id="GO:0003856">
    <property type="term" value="F:3-dehydroquinate synthase activity"/>
    <property type="evidence" value="ECO:0007669"/>
    <property type="project" value="TreeGrafter"/>
</dbReference>
<dbReference type="KEGG" id="crc:A33Y_028"/>
<organism evidence="10 11">
    <name type="scientific">Candidatus Carsonella ruddii CS isolate Thao2000</name>
    <dbReference type="NCBI Taxonomy" id="1202537"/>
    <lineage>
        <taxon>Bacteria</taxon>
        <taxon>Pseudomonadati</taxon>
        <taxon>Pseudomonadota</taxon>
        <taxon>Gammaproteobacteria</taxon>
        <taxon>Oceanospirillales</taxon>
        <taxon>Halomonadaceae</taxon>
        <taxon>Zymobacter group</taxon>
        <taxon>Candidatus Carsonella</taxon>
    </lineage>
</organism>
<evidence type="ECO:0000256" key="4">
    <source>
        <dbReference type="ARBA" id="ARBA00023027"/>
    </source>
</evidence>
<keyword evidence="3" id="KW-0479">Metal-binding</keyword>
<comment type="cofactor">
    <cofactor evidence="2">
        <name>Co(2+)</name>
        <dbReference type="ChEBI" id="CHEBI:48828"/>
    </cofactor>
</comment>
<dbReference type="STRING" id="1202537.A33Y_028"/>
<evidence type="ECO:0000256" key="7">
    <source>
        <dbReference type="SAM" id="Phobius"/>
    </source>
</evidence>
<dbReference type="OrthoDB" id="9806583at2"/>
<keyword evidence="6" id="KW-0170">Cobalt</keyword>
<proteinExistence type="predicted"/>
<gene>
    <name evidence="10" type="primary">aroB</name>
    <name evidence="10" type="ORF">A33Y_028</name>
</gene>
<feature type="transmembrane region" description="Helical" evidence="7">
    <location>
        <begin position="146"/>
        <end position="162"/>
    </location>
</feature>
<dbReference type="InterPro" id="IPR030960">
    <property type="entry name" value="DHQS/DOIS_N"/>
</dbReference>
<feature type="domain" description="3-dehydroquinate synthase C-terminal" evidence="9">
    <location>
        <begin position="170"/>
        <end position="301"/>
    </location>
</feature>
<evidence type="ECO:0000259" key="8">
    <source>
        <dbReference type="Pfam" id="PF01761"/>
    </source>
</evidence>
<reference evidence="10 11" key="1">
    <citation type="journal article" date="2012" name="Mol. Biol. Evol.">
        <title>Genome reduction and co-evolution between the primary and secondary bacterial symbionts of psyllids.</title>
        <authorList>
            <person name="Sloan D.B."/>
            <person name="Moran N.A."/>
        </authorList>
    </citation>
    <scope>NUCLEOTIDE SEQUENCE [LARGE SCALE GENOMIC DNA]</scope>
    <source>
        <strain evidence="10 11">CS</strain>
    </source>
</reference>
<evidence type="ECO:0000313" key="10">
    <source>
        <dbReference type="EMBL" id="AFP83692.1"/>
    </source>
</evidence>
<feature type="domain" description="3-dehydroquinate synthase N-terminal" evidence="8">
    <location>
        <begin position="57"/>
        <end position="168"/>
    </location>
</feature>
<comment type="cofactor">
    <cofactor evidence="1">
        <name>NAD(+)</name>
        <dbReference type="ChEBI" id="CHEBI:57540"/>
    </cofactor>
</comment>
<sequence length="337" mass="39960">MKLIKSKIKNIINIFISNKFININNFIKKKKILIIDYNIFNNFFFLIKKFIKNFILIIIPYNEITKNINILKILWKILIIKKINKNNIILSISGGVLNDIIGFISSSYLRGIIYLLFPSTLLSQIDSSIGGKNAINFFSKNSIGNIYFSLMIYINYSIIFYMKKNEFKDGYSEIIKYSLINCKKLFFYLFKNFLLKKILIRSCYIKTKIITQDYKENNVRSILNFGHTYGHCVENNIINNFSHGESVSYGIFFSLFVSNLYFYIKKKKILKIIFLLKKFNFLKKKIKFNINMINKFILDKKFKNKINFIIIKNIGNCIQKIIKKNIILNLLKIFYEI</sequence>
<feature type="transmembrane region" description="Helical" evidence="7">
    <location>
        <begin position="246"/>
        <end position="264"/>
    </location>
</feature>
<dbReference type="Pfam" id="PF01761">
    <property type="entry name" value="DHQ_synthase"/>
    <property type="match status" value="1"/>
</dbReference>
<dbReference type="PATRIC" id="fig|1202537.3.peg.27"/>
<dbReference type="InterPro" id="IPR030963">
    <property type="entry name" value="DHQ_synth_fam"/>
</dbReference>
<dbReference type="GO" id="GO:0009073">
    <property type="term" value="P:aromatic amino acid family biosynthetic process"/>
    <property type="evidence" value="ECO:0007669"/>
    <property type="project" value="InterPro"/>
</dbReference>
<dbReference type="Gene3D" id="1.20.1090.10">
    <property type="entry name" value="Dehydroquinate synthase-like - alpha domain"/>
    <property type="match status" value="1"/>
</dbReference>
<protein>
    <submittedName>
        <fullName evidence="10">3-dehydroquinate synthase</fullName>
    </submittedName>
</protein>
<evidence type="ECO:0000259" key="9">
    <source>
        <dbReference type="Pfam" id="PF24621"/>
    </source>
</evidence>
<dbReference type="Gene3D" id="3.40.50.1970">
    <property type="match status" value="1"/>
</dbReference>
<dbReference type="SUPFAM" id="SSF56796">
    <property type="entry name" value="Dehydroquinate synthase-like"/>
    <property type="match status" value="1"/>
</dbReference>
<evidence type="ECO:0000313" key="11">
    <source>
        <dbReference type="Proteomes" id="UP000003931"/>
    </source>
</evidence>
<dbReference type="PIRSF" id="PIRSF001455">
    <property type="entry name" value="DHQ_synth"/>
    <property type="match status" value="1"/>
</dbReference>
<dbReference type="Proteomes" id="UP000003931">
    <property type="component" value="Chromosome"/>
</dbReference>
<accession>J7GSH1</accession>
<dbReference type="RefSeq" id="WP_014886993.1">
    <property type="nucleotide sequence ID" value="NC_018415.1"/>
</dbReference>
<dbReference type="EMBL" id="CP003542">
    <property type="protein sequence ID" value="AFP83692.1"/>
    <property type="molecule type" value="Genomic_DNA"/>
</dbReference>
<evidence type="ECO:0000256" key="1">
    <source>
        <dbReference type="ARBA" id="ARBA00001911"/>
    </source>
</evidence>
<dbReference type="Pfam" id="PF24621">
    <property type="entry name" value="DHQS_C"/>
    <property type="match status" value="1"/>
</dbReference>
<evidence type="ECO:0000256" key="2">
    <source>
        <dbReference type="ARBA" id="ARBA00001941"/>
    </source>
</evidence>
<dbReference type="PANTHER" id="PTHR43622:SF1">
    <property type="entry name" value="3-DEHYDROQUINATE SYNTHASE"/>
    <property type="match status" value="1"/>
</dbReference>
<dbReference type="InterPro" id="IPR050071">
    <property type="entry name" value="Dehydroquinate_synthase"/>
</dbReference>
<name>J7GSH1_CARRU</name>
<evidence type="ECO:0000256" key="6">
    <source>
        <dbReference type="ARBA" id="ARBA00023285"/>
    </source>
</evidence>
<dbReference type="HOGENOM" id="CLU_001201_0_1_6"/>
<keyword evidence="5" id="KW-0456">Lyase</keyword>
<keyword evidence="7" id="KW-0472">Membrane</keyword>
<keyword evidence="7" id="KW-0812">Transmembrane</keyword>
<evidence type="ECO:0000256" key="3">
    <source>
        <dbReference type="ARBA" id="ARBA00022723"/>
    </source>
</evidence>
<keyword evidence="4" id="KW-0520">NAD</keyword>
<dbReference type="PANTHER" id="PTHR43622">
    <property type="entry name" value="3-DEHYDROQUINATE SYNTHASE"/>
    <property type="match status" value="1"/>
</dbReference>
<dbReference type="GO" id="GO:0046872">
    <property type="term" value="F:metal ion binding"/>
    <property type="evidence" value="ECO:0007669"/>
    <property type="project" value="UniProtKB-KW"/>
</dbReference>
<keyword evidence="7" id="KW-1133">Transmembrane helix</keyword>
<dbReference type="InterPro" id="IPR056179">
    <property type="entry name" value="DHQS_C"/>
</dbReference>
<dbReference type="AlphaFoldDB" id="J7GSH1"/>
<evidence type="ECO:0000256" key="5">
    <source>
        <dbReference type="ARBA" id="ARBA00023239"/>
    </source>
</evidence>